<evidence type="ECO:0000313" key="9">
    <source>
        <dbReference type="EMBL" id="MBU8876080.1"/>
    </source>
</evidence>
<evidence type="ECO:0000256" key="4">
    <source>
        <dbReference type="PROSITE-ProRule" id="PRU00703"/>
    </source>
</evidence>
<dbReference type="InterPro" id="IPR051676">
    <property type="entry name" value="UPF0053_domain"/>
</dbReference>
<keyword evidence="5 6" id="KW-0472">Membrane</keyword>
<gene>
    <name evidence="9" type="ORF">KQ910_20070</name>
</gene>
<feature type="domain" description="CBS" evidence="7">
    <location>
        <begin position="218"/>
        <end position="279"/>
    </location>
</feature>
<dbReference type="EMBL" id="JAHOPB010000002">
    <property type="protein sequence ID" value="MBU8876080.1"/>
    <property type="molecule type" value="Genomic_DNA"/>
</dbReference>
<evidence type="ECO:0000256" key="1">
    <source>
        <dbReference type="ARBA" id="ARBA00004651"/>
    </source>
</evidence>
<feature type="transmembrane region" description="Helical" evidence="6">
    <location>
        <begin position="102"/>
        <end position="122"/>
    </location>
</feature>
<comment type="similarity">
    <text evidence="2">Belongs to the UPF0053 family. Hemolysin C subfamily.</text>
</comment>
<organism evidence="9 10">
    <name type="scientific">Reyranella humidisoli</name>
    <dbReference type="NCBI Taxonomy" id="2849149"/>
    <lineage>
        <taxon>Bacteria</taxon>
        <taxon>Pseudomonadati</taxon>
        <taxon>Pseudomonadota</taxon>
        <taxon>Alphaproteobacteria</taxon>
        <taxon>Hyphomicrobiales</taxon>
        <taxon>Reyranellaceae</taxon>
        <taxon>Reyranella</taxon>
    </lineage>
</organism>
<feature type="domain" description="CNNM transmembrane" evidence="8">
    <location>
        <begin position="1"/>
        <end position="199"/>
    </location>
</feature>
<feature type="transmembrane region" description="Helical" evidence="6">
    <location>
        <begin position="6"/>
        <end position="27"/>
    </location>
</feature>
<dbReference type="RefSeq" id="WP_216964578.1">
    <property type="nucleotide sequence ID" value="NZ_JAHOPB010000002.1"/>
</dbReference>
<dbReference type="PROSITE" id="PS51371">
    <property type="entry name" value="CBS"/>
    <property type="match status" value="2"/>
</dbReference>
<feature type="transmembrane region" description="Helical" evidence="6">
    <location>
        <begin position="134"/>
        <end position="156"/>
    </location>
</feature>
<dbReference type="CDD" id="cd04590">
    <property type="entry name" value="CBS_pair_CorC_HlyC_assoc"/>
    <property type="match status" value="1"/>
</dbReference>
<dbReference type="Pfam" id="PF03471">
    <property type="entry name" value="CorC_HlyC"/>
    <property type="match status" value="1"/>
</dbReference>
<name>A0ABS6IPZ1_9HYPH</name>
<evidence type="ECO:0000256" key="2">
    <source>
        <dbReference type="ARBA" id="ARBA00006446"/>
    </source>
</evidence>
<proteinExistence type="inferred from homology"/>
<keyword evidence="3" id="KW-1003">Cell membrane</keyword>
<protein>
    <submittedName>
        <fullName evidence="9">Hemolysin family protein</fullName>
    </submittedName>
</protein>
<feature type="transmembrane region" description="Helical" evidence="6">
    <location>
        <begin position="58"/>
        <end position="82"/>
    </location>
</feature>
<comment type="caution">
    <text evidence="9">The sequence shown here is derived from an EMBL/GenBank/DDBJ whole genome shotgun (WGS) entry which is preliminary data.</text>
</comment>
<dbReference type="Proteomes" id="UP000727907">
    <property type="component" value="Unassembled WGS sequence"/>
</dbReference>
<keyword evidence="10" id="KW-1185">Reference proteome</keyword>
<evidence type="ECO:0000313" key="10">
    <source>
        <dbReference type="Proteomes" id="UP000727907"/>
    </source>
</evidence>
<dbReference type="InterPro" id="IPR002550">
    <property type="entry name" value="CNNM"/>
</dbReference>
<evidence type="ECO:0000256" key="3">
    <source>
        <dbReference type="ARBA" id="ARBA00022475"/>
    </source>
</evidence>
<evidence type="ECO:0000256" key="5">
    <source>
        <dbReference type="PROSITE-ProRule" id="PRU01193"/>
    </source>
</evidence>
<dbReference type="PROSITE" id="PS51846">
    <property type="entry name" value="CNNM"/>
    <property type="match status" value="1"/>
</dbReference>
<reference evidence="9 10" key="1">
    <citation type="submission" date="2021-06" db="EMBL/GenBank/DDBJ databases">
        <authorList>
            <person name="Lee D.H."/>
        </authorList>
    </citation>
    <scope>NUCLEOTIDE SEQUENCE [LARGE SCALE GENOMIC DNA]</scope>
    <source>
        <strain evidence="9 10">MMS21-HV4-11</strain>
    </source>
</reference>
<dbReference type="PANTHER" id="PTHR43099">
    <property type="entry name" value="UPF0053 PROTEIN YRKA"/>
    <property type="match status" value="1"/>
</dbReference>
<dbReference type="SMART" id="SM01091">
    <property type="entry name" value="CorC_HlyC"/>
    <property type="match status" value="1"/>
</dbReference>
<keyword evidence="5 6" id="KW-0812">Transmembrane</keyword>
<comment type="subcellular location">
    <subcellularLocation>
        <location evidence="1">Cell membrane</location>
        <topology evidence="1">Multi-pass membrane protein</topology>
    </subcellularLocation>
</comment>
<dbReference type="InterPro" id="IPR000644">
    <property type="entry name" value="CBS_dom"/>
</dbReference>
<keyword evidence="5 6" id="KW-1133">Transmembrane helix</keyword>
<evidence type="ECO:0000256" key="6">
    <source>
        <dbReference type="SAM" id="Phobius"/>
    </source>
</evidence>
<evidence type="ECO:0000259" key="8">
    <source>
        <dbReference type="PROSITE" id="PS51846"/>
    </source>
</evidence>
<evidence type="ECO:0000259" key="7">
    <source>
        <dbReference type="PROSITE" id="PS51371"/>
    </source>
</evidence>
<sequence length="435" mass="46064">MVYLELLIAIVLIFINGILAMSELAVVSARRGRLKAMADGGSRGAAAAMRLADDPGRFLSTVQIGITLVGILAGAFSGATLGARLTTVLAESGLPLRFAEPLAYGGVVALITYLSLIVGELVPKQIALRNAEAVAASVAPAMTMLARISAPVVWLLDMSGKAILGLLGGRQSGDSSVTADEIKALIVEGESSGAIEPRERGMISGVMRLGDRPARAVMTPRHDLDLIDLSLEPKALLQTIQSSVHSRLPAWDPMQNQIAGIVRKKDLLEAFIRDGTADPRAHVKPAPIVLDSLGAFDVLDTLKNSAAHMVLVQDEYGALLGIVTTADILEAIVGAFETEEGPPERQAQEREDGSWLVAGSMPADELAELLGITVKPAADFHTTAGMVLAAMRRLPKEGDTVDVGGWRFEVLDMDGRRIDKLLAIRTATVHRVANT</sequence>
<keyword evidence="4" id="KW-0129">CBS domain</keyword>
<dbReference type="InterPro" id="IPR044751">
    <property type="entry name" value="Ion_transp-like_CBS"/>
</dbReference>
<accession>A0ABS6IPZ1</accession>
<dbReference type="PANTHER" id="PTHR43099:SF5">
    <property type="entry name" value="HLYC_CORC FAMILY TRANSPORTER"/>
    <property type="match status" value="1"/>
</dbReference>
<feature type="domain" description="CBS" evidence="7">
    <location>
        <begin position="282"/>
        <end position="340"/>
    </location>
</feature>
<dbReference type="Pfam" id="PF01595">
    <property type="entry name" value="CNNM"/>
    <property type="match status" value="1"/>
</dbReference>
<dbReference type="InterPro" id="IPR005170">
    <property type="entry name" value="Transptr-assoc_dom"/>
</dbReference>
<dbReference type="Pfam" id="PF00571">
    <property type="entry name" value="CBS"/>
    <property type="match status" value="1"/>
</dbReference>